<evidence type="ECO:0000313" key="4">
    <source>
        <dbReference type="EMBL" id="SFH07271.1"/>
    </source>
</evidence>
<accession>A0A1I2X5P8</accession>
<dbReference type="InterPro" id="IPR029069">
    <property type="entry name" value="HotDog_dom_sf"/>
</dbReference>
<dbReference type="PANTHER" id="PTHR36934">
    <property type="entry name" value="BLR0278 PROTEIN"/>
    <property type="match status" value="1"/>
</dbReference>
<feature type="active site" evidence="1">
    <location>
        <position position="42"/>
    </location>
</feature>
<reference evidence="4 5" key="1">
    <citation type="submission" date="2016-10" db="EMBL/GenBank/DDBJ databases">
        <authorList>
            <person name="de Groot N.N."/>
        </authorList>
    </citation>
    <scope>NUCLEOTIDE SEQUENCE [LARGE SCALE GENOMIC DNA]</scope>
    <source>
        <strain evidence="4 5">DSM 8537</strain>
    </source>
</reference>
<evidence type="ECO:0000259" key="3">
    <source>
        <dbReference type="Pfam" id="PF22636"/>
    </source>
</evidence>
<feature type="active site" evidence="1">
    <location>
        <position position="50"/>
    </location>
</feature>
<keyword evidence="5" id="KW-1185">Reference proteome</keyword>
<proteinExistence type="predicted"/>
<protein>
    <submittedName>
        <fullName evidence="4">Fluoroacetyl-CoA thioesterase</fullName>
    </submittedName>
</protein>
<dbReference type="STRING" id="34004.SAMN04488021_10110"/>
<dbReference type="PIRSF" id="PIRSF014972">
    <property type="entry name" value="FlK"/>
    <property type="match status" value="1"/>
</dbReference>
<feature type="active site" evidence="1">
    <location>
        <position position="76"/>
    </location>
</feature>
<dbReference type="Proteomes" id="UP000183635">
    <property type="component" value="Unassembled WGS sequence"/>
</dbReference>
<evidence type="ECO:0000256" key="2">
    <source>
        <dbReference type="PIRSR" id="PIRSR014972-2"/>
    </source>
</evidence>
<evidence type="ECO:0000256" key="1">
    <source>
        <dbReference type="PIRSR" id="PIRSR014972-1"/>
    </source>
</evidence>
<dbReference type="Pfam" id="PF22636">
    <property type="entry name" value="FlK"/>
    <property type="match status" value="1"/>
</dbReference>
<dbReference type="Gene3D" id="3.10.129.10">
    <property type="entry name" value="Hotdog Thioesterase"/>
    <property type="match status" value="1"/>
</dbReference>
<name>A0A1I2X5P8_9RHOB</name>
<dbReference type="AlphaFoldDB" id="A0A1I2X5P8"/>
<evidence type="ECO:0000313" key="5">
    <source>
        <dbReference type="Proteomes" id="UP000183635"/>
    </source>
</evidence>
<organism evidence="4 5">
    <name type="scientific">Paracoccus aminovorans</name>
    <dbReference type="NCBI Taxonomy" id="34004"/>
    <lineage>
        <taxon>Bacteria</taxon>
        <taxon>Pseudomonadati</taxon>
        <taxon>Pseudomonadota</taxon>
        <taxon>Alphaproteobacteria</taxon>
        <taxon>Rhodobacterales</taxon>
        <taxon>Paracoccaceae</taxon>
        <taxon>Paracoccus</taxon>
    </lineage>
</organism>
<dbReference type="PANTHER" id="PTHR36934:SF1">
    <property type="entry name" value="THIOESTERASE DOMAIN-CONTAINING PROTEIN"/>
    <property type="match status" value="1"/>
</dbReference>
<feature type="binding site" evidence="2">
    <location>
        <position position="120"/>
    </location>
    <ligand>
        <name>substrate</name>
    </ligand>
</feature>
<dbReference type="CDD" id="cd03440">
    <property type="entry name" value="hot_dog"/>
    <property type="match status" value="1"/>
</dbReference>
<dbReference type="InterPro" id="IPR025540">
    <property type="entry name" value="FlK"/>
</dbReference>
<sequence length="143" mass="15765">MKPGLKPGDRARFSMAVQGQDTVRALFADRGAFPEMPAVFATAKMIGLMEWACVEQLRPHYEPGEDSLGVHVDVDHTAPTLPGQVVTVETEIEEIDGRFIWFRVEAHDGIDRIGAGRHRRALIQTAKFNDRLAAKRATAGLEG</sequence>
<gene>
    <name evidence="4" type="ORF">SAMN04488021_10110</name>
</gene>
<dbReference type="RefSeq" id="WP_074965676.1">
    <property type="nucleotide sequence ID" value="NZ_CBCRYP010000005.1"/>
</dbReference>
<dbReference type="EMBL" id="FOPU01000001">
    <property type="protein sequence ID" value="SFH07271.1"/>
    <property type="molecule type" value="Genomic_DNA"/>
</dbReference>
<dbReference type="SUPFAM" id="SSF54637">
    <property type="entry name" value="Thioesterase/thiol ester dehydrase-isomerase"/>
    <property type="match status" value="1"/>
</dbReference>
<feature type="domain" description="Fluoroacetyl-CoA-specific thioesterase-like" evidence="3">
    <location>
        <begin position="34"/>
        <end position="125"/>
    </location>
</feature>
<dbReference type="InterPro" id="IPR054485">
    <property type="entry name" value="FlK-like_dom"/>
</dbReference>
<dbReference type="OrthoDB" id="6902891at2"/>
<feature type="binding site" evidence="2">
    <location>
        <position position="69"/>
    </location>
    <ligand>
        <name>substrate</name>
    </ligand>
</feature>